<gene>
    <name evidence="3" type="ORF">C7C45_23405</name>
</gene>
<sequence length="513" mass="56211">MAESGKTLYEWFAHSVRRFPDEPAIEVGGRRLTYRQLHDAVERLAGAVLARHGRAPARVALLATRDLATYVGYLAALRLGAAATPLNPGFPTQRNRTVCELSGAELVLADASAAARLTESLPVPVLAVDPEQPTGPVPADLPPYDVSPDAVAYVLFTSGSTGRPKGVPIRHRNLSPYVGHNITRYEVGPGCRTSHTFDLTFDPSVFDLFVTWGGGATLVVPQRNDLLTPVDYVVDNHITHWFSVPSVVSVTAGLGNLPAGRATGLRYSLFIGEQLTLRQAELWRAAAPNAVLENVYGPTELTVACTEYRLPGDPRHWPKASNDTIPIGPVYGFLEHLILDPDGRPADDGELVVRGSQRFDGYLDPADNIGRFLLHDTTGTHVYDGTEPLTPEHYYRTGDRVRWEGGELVHLGRLDNQVKIRGYRIELGEIETALRRHPDVAEAVVVADVHDGEARLVAFHTGVDAEPRELRSWLRQHVPTHMIPSRFEYRSSLPLNANGKIDRSQLMSAATAA</sequence>
<comment type="caution">
    <text evidence="3">The sequence shown here is derived from an EMBL/GenBank/DDBJ whole genome shotgun (WGS) entry which is preliminary data.</text>
</comment>
<feature type="domain" description="AMP-dependent synthetase/ligase" evidence="1">
    <location>
        <begin position="12"/>
        <end position="363"/>
    </location>
</feature>
<protein>
    <submittedName>
        <fullName evidence="3">D-alanine--poly(Phosphoribitol) ligase</fullName>
    </submittedName>
</protein>
<dbReference type="InterPro" id="IPR020845">
    <property type="entry name" value="AMP-binding_CS"/>
</dbReference>
<dbReference type="InterPro" id="IPR045851">
    <property type="entry name" value="AMP-bd_C_sf"/>
</dbReference>
<dbReference type="GO" id="GO:0016874">
    <property type="term" value="F:ligase activity"/>
    <property type="evidence" value="ECO:0007669"/>
    <property type="project" value="UniProtKB-KW"/>
</dbReference>
<keyword evidence="4" id="KW-1185">Reference proteome</keyword>
<dbReference type="OrthoDB" id="3802848at2"/>
<organism evidence="3 4">
    <name type="scientific">Micromonospora arborensis</name>
    <dbReference type="NCBI Taxonomy" id="2116518"/>
    <lineage>
        <taxon>Bacteria</taxon>
        <taxon>Bacillati</taxon>
        <taxon>Actinomycetota</taxon>
        <taxon>Actinomycetes</taxon>
        <taxon>Micromonosporales</taxon>
        <taxon>Micromonosporaceae</taxon>
        <taxon>Micromonospora</taxon>
    </lineage>
</organism>
<keyword evidence="3" id="KW-0436">Ligase</keyword>
<dbReference type="Gene3D" id="3.30.300.30">
    <property type="match status" value="1"/>
</dbReference>
<dbReference type="GO" id="GO:0044550">
    <property type="term" value="P:secondary metabolite biosynthetic process"/>
    <property type="evidence" value="ECO:0007669"/>
    <property type="project" value="TreeGrafter"/>
</dbReference>
<evidence type="ECO:0000313" key="3">
    <source>
        <dbReference type="EMBL" id="PYC66845.1"/>
    </source>
</evidence>
<dbReference type="Proteomes" id="UP000248333">
    <property type="component" value="Unassembled WGS sequence"/>
</dbReference>
<proteinExistence type="predicted"/>
<dbReference type="PANTHER" id="PTHR45527:SF1">
    <property type="entry name" value="FATTY ACID SYNTHASE"/>
    <property type="match status" value="1"/>
</dbReference>
<dbReference type="Gene3D" id="3.40.50.12780">
    <property type="entry name" value="N-terminal domain of ligase-like"/>
    <property type="match status" value="1"/>
</dbReference>
<dbReference type="Pfam" id="PF00501">
    <property type="entry name" value="AMP-binding"/>
    <property type="match status" value="1"/>
</dbReference>
<dbReference type="EMBL" id="PYBV01000030">
    <property type="protein sequence ID" value="PYC66845.1"/>
    <property type="molecule type" value="Genomic_DNA"/>
</dbReference>
<dbReference type="NCBIfam" id="TIGR01733">
    <property type="entry name" value="AA-adenyl-dom"/>
    <property type="match status" value="1"/>
</dbReference>
<evidence type="ECO:0000259" key="1">
    <source>
        <dbReference type="Pfam" id="PF00501"/>
    </source>
</evidence>
<dbReference type="PANTHER" id="PTHR45527">
    <property type="entry name" value="NONRIBOSOMAL PEPTIDE SYNTHETASE"/>
    <property type="match status" value="1"/>
</dbReference>
<dbReference type="InterPro" id="IPR010071">
    <property type="entry name" value="AA_adenyl_dom"/>
</dbReference>
<feature type="domain" description="AMP-binding enzyme C-terminal" evidence="2">
    <location>
        <begin position="429"/>
        <end position="500"/>
    </location>
</feature>
<dbReference type="GO" id="GO:0043041">
    <property type="term" value="P:amino acid activation for nonribosomal peptide biosynthetic process"/>
    <property type="evidence" value="ECO:0007669"/>
    <property type="project" value="TreeGrafter"/>
</dbReference>
<dbReference type="PROSITE" id="PS00455">
    <property type="entry name" value="AMP_BINDING"/>
    <property type="match status" value="1"/>
</dbReference>
<accession>A0A318NEU0</accession>
<dbReference type="SUPFAM" id="SSF56801">
    <property type="entry name" value="Acetyl-CoA synthetase-like"/>
    <property type="match status" value="1"/>
</dbReference>
<evidence type="ECO:0000259" key="2">
    <source>
        <dbReference type="Pfam" id="PF13193"/>
    </source>
</evidence>
<dbReference type="GO" id="GO:0031177">
    <property type="term" value="F:phosphopantetheine binding"/>
    <property type="evidence" value="ECO:0007669"/>
    <property type="project" value="TreeGrafter"/>
</dbReference>
<dbReference type="InterPro" id="IPR042099">
    <property type="entry name" value="ANL_N_sf"/>
</dbReference>
<name>A0A318NEU0_9ACTN</name>
<dbReference type="InterPro" id="IPR025110">
    <property type="entry name" value="AMP-bd_C"/>
</dbReference>
<dbReference type="InterPro" id="IPR000873">
    <property type="entry name" value="AMP-dep_synth/lig_dom"/>
</dbReference>
<dbReference type="RefSeq" id="WP_110565848.1">
    <property type="nucleotide sequence ID" value="NZ_PYBV01000030.1"/>
</dbReference>
<reference evidence="3 4" key="1">
    <citation type="submission" date="2018-03" db="EMBL/GenBank/DDBJ databases">
        <title>Bioinformatic expansion and discovery of thiopeptide antibiotics.</title>
        <authorList>
            <person name="Schwalen C.J."/>
            <person name="Hudson G.A."/>
            <person name="Mitchell D.A."/>
        </authorList>
    </citation>
    <scope>NUCLEOTIDE SEQUENCE [LARGE SCALE GENOMIC DNA]</scope>
    <source>
        <strain evidence="3 4">NRRL 8041</strain>
    </source>
</reference>
<dbReference type="GO" id="GO:0005737">
    <property type="term" value="C:cytoplasm"/>
    <property type="evidence" value="ECO:0007669"/>
    <property type="project" value="TreeGrafter"/>
</dbReference>
<evidence type="ECO:0000313" key="4">
    <source>
        <dbReference type="Proteomes" id="UP000248333"/>
    </source>
</evidence>
<dbReference type="AlphaFoldDB" id="A0A318NEU0"/>
<dbReference type="Pfam" id="PF13193">
    <property type="entry name" value="AMP-binding_C"/>
    <property type="match status" value="1"/>
</dbReference>